<feature type="non-terminal residue" evidence="2">
    <location>
        <position position="179"/>
    </location>
</feature>
<dbReference type="Gene3D" id="3.40.50.980">
    <property type="match status" value="2"/>
</dbReference>
<evidence type="ECO:0000313" key="2">
    <source>
        <dbReference type="EMBL" id="NEE19077.1"/>
    </source>
</evidence>
<feature type="non-terminal residue" evidence="2">
    <location>
        <position position="1"/>
    </location>
</feature>
<feature type="domain" description="AMP-dependent synthetase/ligase" evidence="1">
    <location>
        <begin position="85"/>
        <end position="176"/>
    </location>
</feature>
<dbReference type="GO" id="GO:0031177">
    <property type="term" value="F:phosphopantetheine binding"/>
    <property type="evidence" value="ECO:0007669"/>
    <property type="project" value="TreeGrafter"/>
</dbReference>
<dbReference type="EMBL" id="JAAGMN010007672">
    <property type="protein sequence ID" value="NEE19077.1"/>
    <property type="molecule type" value="Genomic_DNA"/>
</dbReference>
<reference evidence="2" key="1">
    <citation type="submission" date="2020-01" db="EMBL/GenBank/DDBJ databases">
        <title>Insect and environment-associated Actinomycetes.</title>
        <authorList>
            <person name="Currrie C."/>
            <person name="Chevrette M."/>
            <person name="Carlson C."/>
            <person name="Stubbendieck R."/>
            <person name="Wendt-Pienkowski E."/>
        </authorList>
    </citation>
    <scope>NUCLEOTIDE SEQUENCE</scope>
    <source>
        <strain evidence="2">SID7499</strain>
    </source>
</reference>
<dbReference type="Gene3D" id="3.30.559.30">
    <property type="entry name" value="Nonribosomal peptide synthetase, condensation domain"/>
    <property type="match status" value="1"/>
</dbReference>
<dbReference type="InterPro" id="IPR000873">
    <property type="entry name" value="AMP-dep_synth/lig_dom"/>
</dbReference>
<dbReference type="AlphaFoldDB" id="A0A6G3XN11"/>
<dbReference type="GO" id="GO:0005737">
    <property type="term" value="C:cytoplasm"/>
    <property type="evidence" value="ECO:0007669"/>
    <property type="project" value="TreeGrafter"/>
</dbReference>
<comment type="caution">
    <text evidence="2">The sequence shown here is derived from an EMBL/GenBank/DDBJ whole genome shotgun (WGS) entry which is preliminary data.</text>
</comment>
<dbReference type="GO" id="GO:0044550">
    <property type="term" value="P:secondary metabolite biosynthetic process"/>
    <property type="evidence" value="ECO:0007669"/>
    <property type="project" value="TreeGrafter"/>
</dbReference>
<evidence type="ECO:0000259" key="1">
    <source>
        <dbReference type="Pfam" id="PF00501"/>
    </source>
</evidence>
<gene>
    <name evidence="2" type="ORF">G3M58_73010</name>
</gene>
<proteinExistence type="predicted"/>
<name>A0A6G3XN11_9ACTN</name>
<accession>A0A6G3XN11</accession>
<dbReference type="PANTHER" id="PTHR45527">
    <property type="entry name" value="NONRIBOSOMAL PEPTIDE SYNTHETASE"/>
    <property type="match status" value="1"/>
</dbReference>
<protein>
    <submittedName>
        <fullName evidence="2">AMP-binding protein</fullName>
    </submittedName>
</protein>
<organism evidence="2">
    <name type="scientific">Streptomyces sp. SID7499</name>
    <dbReference type="NCBI Taxonomy" id="2706086"/>
    <lineage>
        <taxon>Bacteria</taxon>
        <taxon>Bacillati</taxon>
        <taxon>Actinomycetota</taxon>
        <taxon>Actinomycetes</taxon>
        <taxon>Kitasatosporales</taxon>
        <taxon>Streptomycetaceae</taxon>
        <taxon>Streptomyces</taxon>
    </lineage>
</organism>
<sequence>EKFGEDDEPAGIEAVAEYSTDLFDHSTVVRMTEQFLHLMERLVADPDRSVGDADVLTPAERTTLLREWNTTDADFGPRSLVERIEATAARHPGRVAVVADAEETGYAELNARANRLARHLTVLGAGPEVRIAVSLPRGLDLVVALLAVLKSGAAYIPLDPAYPAERVRYILEDGAPGLV</sequence>
<dbReference type="PANTHER" id="PTHR45527:SF1">
    <property type="entry name" value="FATTY ACID SYNTHASE"/>
    <property type="match status" value="1"/>
</dbReference>
<dbReference type="GO" id="GO:0043041">
    <property type="term" value="P:amino acid activation for nonribosomal peptide biosynthetic process"/>
    <property type="evidence" value="ECO:0007669"/>
    <property type="project" value="TreeGrafter"/>
</dbReference>
<dbReference type="SUPFAM" id="SSF56801">
    <property type="entry name" value="Acetyl-CoA synthetase-like"/>
    <property type="match status" value="1"/>
</dbReference>
<dbReference type="Pfam" id="PF00501">
    <property type="entry name" value="AMP-binding"/>
    <property type="match status" value="1"/>
</dbReference>